<protein>
    <submittedName>
        <fullName evidence="1">Uncharacterized protein</fullName>
    </submittedName>
</protein>
<proteinExistence type="predicted"/>
<accession>A0ACC2JTM0</accession>
<organism evidence="1 2">
    <name type="scientific">Lasiodiplodia mahajangana</name>
    <dbReference type="NCBI Taxonomy" id="1108764"/>
    <lineage>
        <taxon>Eukaryota</taxon>
        <taxon>Fungi</taxon>
        <taxon>Dikarya</taxon>
        <taxon>Ascomycota</taxon>
        <taxon>Pezizomycotina</taxon>
        <taxon>Dothideomycetes</taxon>
        <taxon>Dothideomycetes incertae sedis</taxon>
        <taxon>Botryosphaeriales</taxon>
        <taxon>Botryosphaeriaceae</taxon>
        <taxon>Lasiodiplodia</taxon>
    </lineage>
</organism>
<reference evidence="1" key="1">
    <citation type="submission" date="2022-12" db="EMBL/GenBank/DDBJ databases">
        <title>Genome Sequence of Lasiodiplodia mahajangana.</title>
        <authorList>
            <person name="Buettner E."/>
        </authorList>
    </citation>
    <scope>NUCLEOTIDE SEQUENCE</scope>
    <source>
        <strain evidence="1">VT137</strain>
    </source>
</reference>
<dbReference type="EMBL" id="JAPUUL010000406">
    <property type="protein sequence ID" value="KAJ8130867.1"/>
    <property type="molecule type" value="Genomic_DNA"/>
</dbReference>
<dbReference type="Proteomes" id="UP001153332">
    <property type="component" value="Unassembled WGS sequence"/>
</dbReference>
<evidence type="ECO:0000313" key="2">
    <source>
        <dbReference type="Proteomes" id="UP001153332"/>
    </source>
</evidence>
<evidence type="ECO:0000313" key="1">
    <source>
        <dbReference type="EMBL" id="KAJ8130867.1"/>
    </source>
</evidence>
<sequence>MATSTSSLSDDAPRHLTLNAARTQWKKVKALNSRVRGFDAAGNVYLSKEEESKPASGFARPHLFYTPGLATDSSAPINMIATRQIVKADERLDGDSPKSSMHKMEQQFTIETPQFTLPEGSVHSVYPAQGMAVGAPTLPHIVVNDPHLPWERQATLENAKTDPPHNRVPWLALLCFTADELLLAPDELSGTGPKSIFSKKVDQSSTLSLKLQLGDILGLNAEKTVRHCVPSDADPNTSTEFILMTPEVFNNYFSLPPINAVPVPQSKPDVTAFKYLAHSRIVNKEGMAGFSTEYDSTSSVIVAPRTGPLNITSPTQIFVHLVSLDRIDTIAPWPVPDEGRVALCSLYSWTYQCLPPDSRDIADVLNDLIEEKSVLCASRLIYEPLLEGKRSTQENLVGQRLKDGFTMTKYRVQTGEETVAFFRGPLVPTVVPYPLDSTLNQQSTFSTDLQIFDRTLGIMDVTYSSAWQLGRTLGLSDQAFVLALSRLRTAVHSEASATARDPSGSSCQNQEKNPAESLRKSLRALQSLTGDTDLSTSAASGWDRYRSSDEPEDTSLGASKVHQTFSEIANEAAPNMAQSRDGEGFYNEINAPKSADWAVVLKWVLDRMFLYGIPAHYLITDPSYLPKESFRFFFIDQNWIDALVDGALSLANHVDQDNDVVRDAIKKAIVAYLDTEDPVLGYKPQRPTFGFFLRSDVVSQFPDMKIDAPFTSSSPKAPLLRREKIDSDTLLVLLDRLPGSPELGKVTLTQPPHQQRFVAASHVGLDPHPKEGEAVKNVFKVIHKPVFTVNDKSAEELRKPCGLDVEWWEGTTYENPVFNFSTRMLYMSNYAQHLWRNLKDNMESGKLDDKVVNAAMVAIQLSEPVYQVAIDFATVRAP</sequence>
<gene>
    <name evidence="1" type="ORF">O1611_g2760</name>
</gene>
<keyword evidence="2" id="KW-1185">Reference proteome</keyword>
<comment type="caution">
    <text evidence="1">The sequence shown here is derived from an EMBL/GenBank/DDBJ whole genome shotgun (WGS) entry which is preliminary data.</text>
</comment>
<name>A0ACC2JTM0_9PEZI</name>